<dbReference type="GO" id="GO:0005524">
    <property type="term" value="F:ATP binding"/>
    <property type="evidence" value="ECO:0007669"/>
    <property type="project" value="UniProtKB-KW"/>
</dbReference>
<dbReference type="CDD" id="cd01166">
    <property type="entry name" value="KdgK"/>
    <property type="match status" value="1"/>
</dbReference>
<keyword evidence="4" id="KW-0418">Kinase</keyword>
<dbReference type="InterPro" id="IPR011611">
    <property type="entry name" value="PfkB_dom"/>
</dbReference>
<evidence type="ECO:0000256" key="4">
    <source>
        <dbReference type="ARBA" id="ARBA00022777"/>
    </source>
</evidence>
<dbReference type="AlphaFoldDB" id="A0A382EWD8"/>
<dbReference type="SUPFAM" id="SSF53613">
    <property type="entry name" value="Ribokinase-like"/>
    <property type="match status" value="1"/>
</dbReference>
<dbReference type="NCBIfam" id="TIGR04382">
    <property type="entry name" value="myo_inos_iolC_N"/>
    <property type="match status" value="1"/>
</dbReference>
<dbReference type="GO" id="GO:0016301">
    <property type="term" value="F:kinase activity"/>
    <property type="evidence" value="ECO:0007669"/>
    <property type="project" value="UniProtKB-KW"/>
</dbReference>
<dbReference type="PANTHER" id="PTHR43085:SF49">
    <property type="entry name" value="5-DEHYDRO-2-DEOXYGLUCONOKINASE"/>
    <property type="match status" value="1"/>
</dbReference>
<dbReference type="InterPro" id="IPR029056">
    <property type="entry name" value="Ribokinase-like"/>
</dbReference>
<name>A0A382EWD8_9ZZZZ</name>
<gene>
    <name evidence="7" type="ORF">METZ01_LOCUS207603</name>
</gene>
<dbReference type="PROSITE" id="PS00584">
    <property type="entry name" value="PFKB_KINASES_2"/>
    <property type="match status" value="1"/>
</dbReference>
<dbReference type="InterPro" id="IPR030830">
    <property type="entry name" value="Myo_inos_IolC"/>
</dbReference>
<proteinExistence type="inferred from homology"/>
<dbReference type="InterPro" id="IPR002173">
    <property type="entry name" value="Carboh/pur_kinase_PfkB_CS"/>
</dbReference>
<dbReference type="InterPro" id="IPR050306">
    <property type="entry name" value="PfkB_Carbo_kinase"/>
</dbReference>
<dbReference type="Pfam" id="PF00294">
    <property type="entry name" value="PfkB"/>
    <property type="match status" value="1"/>
</dbReference>
<keyword evidence="3" id="KW-0547">Nucleotide-binding</keyword>
<evidence type="ECO:0000313" key="7">
    <source>
        <dbReference type="EMBL" id="SVB54749.1"/>
    </source>
</evidence>
<evidence type="ECO:0000259" key="6">
    <source>
        <dbReference type="Pfam" id="PF00294"/>
    </source>
</evidence>
<evidence type="ECO:0000256" key="2">
    <source>
        <dbReference type="ARBA" id="ARBA00022679"/>
    </source>
</evidence>
<dbReference type="Gene3D" id="2.20.150.10">
    <property type="entry name" value="putative 5-dehydro-2- deoxygluconokinase"/>
    <property type="match status" value="1"/>
</dbReference>
<keyword evidence="2" id="KW-0808">Transferase</keyword>
<dbReference type="Gene3D" id="3.40.1190.20">
    <property type="match status" value="1"/>
</dbReference>
<sequence length="329" mass="35881">MKNNNFLEKIKENNFLIVGRAGIDIYPDPPGTKTENATNFVTHLGGSSANIAVSLTKLGGNCKLLTSVSDDALGRLAINQLYSYSVDTSLITFKKDESRISFAVVESTIEDHQSIIYRNKASDLLMSNEDIDRVNFDNFSCLIFTGTCLASEPSRSATFHAINKAKLNNIPIILDIDYRPYTWTSSKEASEVYMLASKSCDILIGNDDEFGVLANNYDKGMQTAQNLSKEISIVIYKKGEKGSITIFEGNQIIKGIFPVKALKPTGAGDAFMGAFIGGLLNNKGIEESVEYGSASAAIVVTKVGCAPAMPLQNEIEDFMKSNKINNYID</sequence>
<evidence type="ECO:0000256" key="5">
    <source>
        <dbReference type="ARBA" id="ARBA00022840"/>
    </source>
</evidence>
<accession>A0A382EWD8</accession>
<keyword evidence="5" id="KW-0067">ATP-binding</keyword>
<evidence type="ECO:0000256" key="1">
    <source>
        <dbReference type="ARBA" id="ARBA00010688"/>
    </source>
</evidence>
<protein>
    <recommendedName>
        <fullName evidence="6">Carbohydrate kinase PfkB domain-containing protein</fullName>
    </recommendedName>
</protein>
<feature type="domain" description="Carbohydrate kinase PfkB" evidence="6">
    <location>
        <begin position="16"/>
        <end position="310"/>
    </location>
</feature>
<reference evidence="7" key="1">
    <citation type="submission" date="2018-05" db="EMBL/GenBank/DDBJ databases">
        <authorList>
            <person name="Lanie J.A."/>
            <person name="Ng W.-L."/>
            <person name="Kazmierczak K.M."/>
            <person name="Andrzejewski T.M."/>
            <person name="Davidsen T.M."/>
            <person name="Wayne K.J."/>
            <person name="Tettelin H."/>
            <person name="Glass J.I."/>
            <person name="Rusch D."/>
            <person name="Podicherti R."/>
            <person name="Tsui H.-C.T."/>
            <person name="Winkler M.E."/>
        </authorList>
    </citation>
    <scope>NUCLEOTIDE SEQUENCE</scope>
</reference>
<organism evidence="7">
    <name type="scientific">marine metagenome</name>
    <dbReference type="NCBI Taxonomy" id="408172"/>
    <lineage>
        <taxon>unclassified sequences</taxon>
        <taxon>metagenomes</taxon>
        <taxon>ecological metagenomes</taxon>
    </lineage>
</organism>
<dbReference type="EMBL" id="UINC01046563">
    <property type="protein sequence ID" value="SVB54749.1"/>
    <property type="molecule type" value="Genomic_DNA"/>
</dbReference>
<dbReference type="PANTHER" id="PTHR43085">
    <property type="entry name" value="HEXOKINASE FAMILY MEMBER"/>
    <property type="match status" value="1"/>
</dbReference>
<dbReference type="InterPro" id="IPR023314">
    <property type="entry name" value="Myo_inos_IolC-like_sf"/>
</dbReference>
<comment type="similarity">
    <text evidence="1">Belongs to the carbohydrate kinase PfkB family.</text>
</comment>
<evidence type="ECO:0000256" key="3">
    <source>
        <dbReference type="ARBA" id="ARBA00022741"/>
    </source>
</evidence>